<reference evidence="2 3" key="1">
    <citation type="submission" date="2018-02" db="EMBL/GenBank/DDBJ databases">
        <title>Complete genome sequencing of Faecalibacterium prausnitzii strains isolated from the human gut.</title>
        <authorList>
            <person name="Fitzgerald B.C."/>
            <person name="Shkoporov A.N."/>
            <person name="Ross P.R."/>
            <person name="Hill C."/>
        </authorList>
    </citation>
    <scope>NUCLEOTIDE SEQUENCE [LARGE SCALE GENOMIC DNA]</scope>
    <source>
        <strain evidence="2 3">APC923/51-1</strain>
    </source>
</reference>
<comment type="caution">
    <text evidence="2">The sequence shown here is derived from an EMBL/GenBank/DDBJ whole genome shotgun (WGS) entry which is preliminary data.</text>
</comment>
<dbReference type="AlphaFoldDB" id="A0A329UDM4"/>
<evidence type="ECO:0000259" key="1">
    <source>
        <dbReference type="Pfam" id="PF14191"/>
    </source>
</evidence>
<protein>
    <recommendedName>
        <fullName evidence="1">YodL-like domain-containing protein</fullName>
    </recommendedName>
</protein>
<dbReference type="InterPro" id="IPR025923">
    <property type="entry name" value="YodL-like_dom"/>
</dbReference>
<feature type="domain" description="YodL-like" evidence="1">
    <location>
        <begin position="2"/>
        <end position="103"/>
    </location>
</feature>
<proteinExistence type="predicted"/>
<gene>
    <name evidence="2" type="ORF">C4N24_01275</name>
</gene>
<organism evidence="2 3">
    <name type="scientific">Faecalibacterium prausnitzii</name>
    <dbReference type="NCBI Taxonomy" id="853"/>
    <lineage>
        <taxon>Bacteria</taxon>
        <taxon>Bacillati</taxon>
        <taxon>Bacillota</taxon>
        <taxon>Clostridia</taxon>
        <taxon>Eubacteriales</taxon>
        <taxon>Oscillospiraceae</taxon>
        <taxon>Faecalibacterium</taxon>
    </lineage>
</organism>
<accession>A0A329UDM4</accession>
<sequence length="111" mass="12885">MKYEIYQLKEDTMEQVKLRFMASDQAAQLGGIHRENYRRVYGGEIPSVPEVVRMLLRLFALFNGSNRPVDFSGHSMSVSDIVRLTENGASSWWYCDPYGWMELNGEEWGQI</sequence>
<dbReference type="EMBL" id="PRLD01000001">
    <property type="protein sequence ID" value="RAW60767.1"/>
    <property type="molecule type" value="Genomic_DNA"/>
</dbReference>
<dbReference type="RefSeq" id="WP_112089990.1">
    <property type="nucleotide sequence ID" value="NZ_PRLD01000001.1"/>
</dbReference>
<name>A0A329UDM4_9FIRM</name>
<dbReference type="Pfam" id="PF14191">
    <property type="entry name" value="YodL"/>
    <property type="match status" value="1"/>
</dbReference>
<evidence type="ECO:0000313" key="2">
    <source>
        <dbReference type="EMBL" id="RAW60767.1"/>
    </source>
</evidence>
<evidence type="ECO:0000313" key="3">
    <source>
        <dbReference type="Proteomes" id="UP000251281"/>
    </source>
</evidence>
<dbReference type="Proteomes" id="UP000251281">
    <property type="component" value="Unassembled WGS sequence"/>
</dbReference>